<dbReference type="InterPro" id="IPR026265">
    <property type="entry name" value="LptC"/>
</dbReference>
<proteinExistence type="predicted"/>
<evidence type="ECO:0000313" key="2">
    <source>
        <dbReference type="EMBL" id="QQP88485.1"/>
    </source>
</evidence>
<name>A0ABX7B5U3_9PROT</name>
<feature type="compositionally biased region" description="Low complexity" evidence="1">
    <location>
        <begin position="203"/>
        <end position="234"/>
    </location>
</feature>
<dbReference type="Pfam" id="PF06835">
    <property type="entry name" value="LptC"/>
    <property type="match status" value="1"/>
</dbReference>
<evidence type="ECO:0000313" key="3">
    <source>
        <dbReference type="Proteomes" id="UP000595197"/>
    </source>
</evidence>
<dbReference type="Gene3D" id="2.60.450.10">
    <property type="entry name" value="Lipopolysaccharide (LPS) transport protein A like domain"/>
    <property type="match status" value="1"/>
</dbReference>
<sequence length="257" mass="27458">MAARMRRIGRAGGAYSFFVRFMKVVLPLLAFGLIALLAAWPRIQGVEQSAQRRDSGELEMMRALYVGTDSQNRPFSVTADRAVQSTSEPGVLDLVRPQAELTLQDGTWVALKADRGRYNDQTGKLLLLGNANLFHDRGYEFKTDEAHVDVNAGNAWGDLPVTGQGPFGELFAQGFRLFDSGQTIVFTGHARLNLAPGLSGSSALPGAGASSAEPPATESPAAAFPVTGAADPAIPDAPPRVAERAPQEQSIPEQVER</sequence>
<evidence type="ECO:0000256" key="1">
    <source>
        <dbReference type="SAM" id="MobiDB-lite"/>
    </source>
</evidence>
<protein>
    <submittedName>
        <fullName evidence="2">LPS export ABC transporter periplasmic protein LptC</fullName>
    </submittedName>
</protein>
<gene>
    <name evidence="2" type="primary">lptC</name>
    <name evidence="2" type="ORF">IGS68_20960</name>
</gene>
<accession>A0ABX7B5U3</accession>
<feature type="compositionally biased region" description="Polar residues" evidence="1">
    <location>
        <begin position="247"/>
        <end position="257"/>
    </location>
</feature>
<dbReference type="NCBIfam" id="TIGR04409">
    <property type="entry name" value="LptC_YrbK"/>
    <property type="match status" value="1"/>
</dbReference>
<dbReference type="RefSeq" id="WP_201073454.1">
    <property type="nucleotide sequence ID" value="NZ_CP067420.1"/>
</dbReference>
<keyword evidence="3" id="KW-1185">Reference proteome</keyword>
<dbReference type="InterPro" id="IPR010664">
    <property type="entry name" value="LipoPS_assembly_LptC-rel"/>
</dbReference>
<feature type="region of interest" description="Disordered" evidence="1">
    <location>
        <begin position="203"/>
        <end position="257"/>
    </location>
</feature>
<dbReference type="Proteomes" id="UP000595197">
    <property type="component" value="Chromosome"/>
</dbReference>
<organism evidence="2 3">
    <name type="scientific">Skermanella cutis</name>
    <dbReference type="NCBI Taxonomy" id="2775420"/>
    <lineage>
        <taxon>Bacteria</taxon>
        <taxon>Pseudomonadati</taxon>
        <taxon>Pseudomonadota</taxon>
        <taxon>Alphaproteobacteria</taxon>
        <taxon>Rhodospirillales</taxon>
        <taxon>Azospirillaceae</taxon>
        <taxon>Skermanella</taxon>
    </lineage>
</organism>
<reference evidence="2" key="1">
    <citation type="submission" date="2021-02" db="EMBL/GenBank/DDBJ databases">
        <title>Skermanella TT6 skin isolate.</title>
        <authorList>
            <person name="Lee K."/>
            <person name="Ganzorig M."/>
        </authorList>
    </citation>
    <scope>NUCLEOTIDE SEQUENCE</scope>
    <source>
        <strain evidence="2">TT6</strain>
    </source>
</reference>
<dbReference type="EMBL" id="CP067420">
    <property type="protein sequence ID" value="QQP88485.1"/>
    <property type="molecule type" value="Genomic_DNA"/>
</dbReference>